<dbReference type="Pfam" id="PF00378">
    <property type="entry name" value="ECH_1"/>
    <property type="match status" value="1"/>
</dbReference>
<dbReference type="CDD" id="cd06558">
    <property type="entry name" value="crotonase-like"/>
    <property type="match status" value="1"/>
</dbReference>
<reference evidence="4" key="1">
    <citation type="journal article" date="2021" name="Nat. Commun.">
        <title>Genetic determinants of endophytism in the Arabidopsis root mycobiome.</title>
        <authorList>
            <person name="Mesny F."/>
            <person name="Miyauchi S."/>
            <person name="Thiergart T."/>
            <person name="Pickel B."/>
            <person name="Atanasova L."/>
            <person name="Karlsson M."/>
            <person name="Huettel B."/>
            <person name="Barry K.W."/>
            <person name="Haridas S."/>
            <person name="Chen C."/>
            <person name="Bauer D."/>
            <person name="Andreopoulos W."/>
            <person name="Pangilinan J."/>
            <person name="LaButti K."/>
            <person name="Riley R."/>
            <person name="Lipzen A."/>
            <person name="Clum A."/>
            <person name="Drula E."/>
            <person name="Henrissat B."/>
            <person name="Kohler A."/>
            <person name="Grigoriev I.V."/>
            <person name="Martin F.M."/>
            <person name="Hacquard S."/>
        </authorList>
    </citation>
    <scope>NUCLEOTIDE SEQUENCE</scope>
    <source>
        <strain evidence="4">MPI-CAGE-AT-0147</strain>
    </source>
</reference>
<dbReference type="EMBL" id="JAGMUV010000013">
    <property type="protein sequence ID" value="KAH7136247.1"/>
    <property type="molecule type" value="Genomic_DNA"/>
</dbReference>
<dbReference type="Gene3D" id="3.90.226.10">
    <property type="entry name" value="2-enoyl-CoA Hydratase, Chain A, domain 1"/>
    <property type="match status" value="1"/>
</dbReference>
<dbReference type="InterPro" id="IPR029045">
    <property type="entry name" value="ClpP/crotonase-like_dom_sf"/>
</dbReference>
<keyword evidence="5" id="KW-1185">Reference proteome</keyword>
<evidence type="ECO:0000256" key="2">
    <source>
        <dbReference type="ARBA" id="ARBA00023239"/>
    </source>
</evidence>
<dbReference type="GO" id="GO:0016836">
    <property type="term" value="F:hydro-lyase activity"/>
    <property type="evidence" value="ECO:0007669"/>
    <property type="project" value="UniProtKB-ARBA"/>
</dbReference>
<dbReference type="OrthoDB" id="2018133at2759"/>
<proteinExistence type="inferred from homology"/>
<dbReference type="GO" id="GO:0006635">
    <property type="term" value="P:fatty acid beta-oxidation"/>
    <property type="evidence" value="ECO:0007669"/>
    <property type="project" value="TreeGrafter"/>
</dbReference>
<dbReference type="FunFam" id="3.90.226.10:FF:000009">
    <property type="entry name" value="Carnitinyl-CoA dehydratase"/>
    <property type="match status" value="1"/>
</dbReference>
<dbReference type="InterPro" id="IPR001753">
    <property type="entry name" value="Enoyl-CoA_hydra/iso"/>
</dbReference>
<gene>
    <name evidence="4" type="ORF">EDB81DRAFT_77410</name>
</gene>
<sequence>MSEHLVIPATPVDGVRVLAINRPGKRNALSSELILVLLKQLSIAAKDSAVRAIIITGSNDCFSAGADIKEISEMDAEAARSCRYLSNLCDEMRAVRKPLIAAVEGVALGGGFEVALMCDLIFASNVGRFGLPEVTLGLIPGAGGTQRLTNAVGKFKAMQMILLATPITATEALSLGLVAQLFEPYTVLDKTVEIASKLAASSATALSLAKDAICRADDLGRDDEFERNLYYFAFGTQDKKEGVEAFLGKRQPNWHAE</sequence>
<protein>
    <submittedName>
        <fullName evidence="4">ClpP/crotonase-like domain-containing protein</fullName>
    </submittedName>
</protein>
<keyword evidence="2" id="KW-0456">Lyase</keyword>
<dbReference type="PANTHER" id="PTHR11941">
    <property type="entry name" value="ENOYL-COA HYDRATASE-RELATED"/>
    <property type="match status" value="1"/>
</dbReference>
<dbReference type="InterPro" id="IPR018376">
    <property type="entry name" value="Enoyl-CoA_hyd/isom_CS"/>
</dbReference>
<organism evidence="4 5">
    <name type="scientific">Dactylonectria macrodidyma</name>
    <dbReference type="NCBI Taxonomy" id="307937"/>
    <lineage>
        <taxon>Eukaryota</taxon>
        <taxon>Fungi</taxon>
        <taxon>Dikarya</taxon>
        <taxon>Ascomycota</taxon>
        <taxon>Pezizomycotina</taxon>
        <taxon>Sordariomycetes</taxon>
        <taxon>Hypocreomycetidae</taxon>
        <taxon>Hypocreales</taxon>
        <taxon>Nectriaceae</taxon>
        <taxon>Dactylonectria</taxon>
    </lineage>
</organism>
<dbReference type="PANTHER" id="PTHR11941:SF166">
    <property type="entry name" value="ENOYL-COA HYDRATASE_ISOMERASE FAMILY PROTEIN (AFU_ORTHOLOGUE AFUA_8G01210)"/>
    <property type="match status" value="1"/>
</dbReference>
<dbReference type="SUPFAM" id="SSF52096">
    <property type="entry name" value="ClpP/crotonase"/>
    <property type="match status" value="1"/>
</dbReference>
<dbReference type="FunFam" id="1.10.12.10:FF:000001">
    <property type="entry name" value="Probable enoyl-CoA hydratase, mitochondrial"/>
    <property type="match status" value="1"/>
</dbReference>
<comment type="caution">
    <text evidence="4">The sequence shown here is derived from an EMBL/GenBank/DDBJ whole genome shotgun (WGS) entry which is preliminary data.</text>
</comment>
<dbReference type="Proteomes" id="UP000738349">
    <property type="component" value="Unassembled WGS sequence"/>
</dbReference>
<evidence type="ECO:0000313" key="5">
    <source>
        <dbReference type="Proteomes" id="UP000738349"/>
    </source>
</evidence>
<dbReference type="PROSITE" id="PS00166">
    <property type="entry name" value="ENOYL_COA_HYDRATASE"/>
    <property type="match status" value="1"/>
</dbReference>
<name>A0A9P9IWI2_9HYPO</name>
<evidence type="ECO:0000256" key="3">
    <source>
        <dbReference type="RuleBase" id="RU003707"/>
    </source>
</evidence>
<evidence type="ECO:0000313" key="4">
    <source>
        <dbReference type="EMBL" id="KAH7136247.1"/>
    </source>
</evidence>
<dbReference type="InterPro" id="IPR014748">
    <property type="entry name" value="Enoyl-CoA_hydra_C"/>
</dbReference>
<dbReference type="Gene3D" id="1.10.12.10">
    <property type="entry name" value="Lyase 2-enoyl-coa Hydratase, Chain A, domain 2"/>
    <property type="match status" value="1"/>
</dbReference>
<accession>A0A9P9IWI2</accession>
<comment type="similarity">
    <text evidence="1 3">Belongs to the enoyl-CoA hydratase/isomerase family.</text>
</comment>
<dbReference type="AlphaFoldDB" id="A0A9P9IWI2"/>
<evidence type="ECO:0000256" key="1">
    <source>
        <dbReference type="ARBA" id="ARBA00005254"/>
    </source>
</evidence>
<dbReference type="GO" id="GO:0005739">
    <property type="term" value="C:mitochondrion"/>
    <property type="evidence" value="ECO:0007669"/>
    <property type="project" value="TreeGrafter"/>
</dbReference>